<evidence type="ECO:0000313" key="6">
    <source>
        <dbReference type="Proteomes" id="UP000323000"/>
    </source>
</evidence>
<proteinExistence type="predicted"/>
<evidence type="ECO:0008006" key="7">
    <source>
        <dbReference type="Google" id="ProtNLM"/>
    </source>
</evidence>
<feature type="compositionally biased region" description="Basic residues" evidence="1">
    <location>
        <begin position="1023"/>
        <end position="1038"/>
    </location>
</feature>
<accession>A0A5C7HMI0</accession>
<dbReference type="PANTHER" id="PTHR10775">
    <property type="entry name" value="OS08G0208400 PROTEIN"/>
    <property type="match status" value="1"/>
</dbReference>
<evidence type="ECO:0000256" key="2">
    <source>
        <dbReference type="SAM" id="Phobius"/>
    </source>
</evidence>
<dbReference type="Pfam" id="PF13952">
    <property type="entry name" value="DUF4216"/>
    <property type="match status" value="1"/>
</dbReference>
<evidence type="ECO:0000256" key="1">
    <source>
        <dbReference type="SAM" id="MobiDB-lite"/>
    </source>
</evidence>
<evidence type="ECO:0000259" key="4">
    <source>
        <dbReference type="Pfam" id="PF13960"/>
    </source>
</evidence>
<keyword evidence="6" id="KW-1185">Reference proteome</keyword>
<dbReference type="OrthoDB" id="1933987at2759"/>
<dbReference type="EMBL" id="VAHF01000007">
    <property type="protein sequence ID" value="TXG57582.1"/>
    <property type="molecule type" value="Genomic_DNA"/>
</dbReference>
<feature type="domain" description="DUF4218" evidence="4">
    <location>
        <begin position="621"/>
        <end position="716"/>
    </location>
</feature>
<dbReference type="InterPro" id="IPR025312">
    <property type="entry name" value="DUF4216"/>
</dbReference>
<dbReference type="InterPro" id="IPR025452">
    <property type="entry name" value="DUF4218"/>
</dbReference>
<dbReference type="PANTHER" id="PTHR10775:SF182">
    <property type="entry name" value="TRANSPOSON, EN_SPM-LIKE, TRANSPOSASE-ASSOCIATED DOMAIN PROTEIN-RELATED"/>
    <property type="match status" value="1"/>
</dbReference>
<dbReference type="Pfam" id="PF02992">
    <property type="entry name" value="Transposase_21"/>
    <property type="match status" value="1"/>
</dbReference>
<feature type="transmembrane region" description="Helical" evidence="2">
    <location>
        <begin position="1488"/>
        <end position="1507"/>
    </location>
</feature>
<keyword evidence="2" id="KW-0472">Membrane</keyword>
<protein>
    <recommendedName>
        <fullName evidence="7">DUF4218 domain-containing protein</fullName>
    </recommendedName>
</protein>
<dbReference type="Proteomes" id="UP000323000">
    <property type="component" value="Chromosome 7"/>
</dbReference>
<feature type="compositionally biased region" description="Polar residues" evidence="1">
    <location>
        <begin position="998"/>
        <end position="1007"/>
    </location>
</feature>
<evidence type="ECO:0000259" key="3">
    <source>
        <dbReference type="Pfam" id="PF13952"/>
    </source>
</evidence>
<name>A0A5C7HMI0_9ROSI</name>
<dbReference type="InterPro" id="IPR004242">
    <property type="entry name" value="Transposase_21"/>
</dbReference>
<feature type="domain" description="DUF4216" evidence="3">
    <location>
        <begin position="840"/>
        <end position="908"/>
    </location>
</feature>
<sequence>MTMMDKSWMSKDSYRKWIWHGESLYPTNSSNIDQSHQFERSDNDDVVGNTIDMVHAAEKQSSSNPKQFKKLLEDAEKPLYPGCTKFTKLSALVKLYNLKAKYGFSDKSFSELLSMISNMLPDGNELPLSLYEAKKTLNALGVEYEKIHTCPKDCILYRKQYQDAIECPKCKLPRWKVCKNSSQIQNRVPAKVLWYFSPIPRFKRMFQSEEIAKALTWHANEREIDGMMRHPSDSPSWKLVDHTWPEFASDPRNLRLALAADGINPHRSLNSRHSCWPVMMVTYNLPPWLCMKRKFIMLTLLISGPKQPGNDIDVYLEPLIDDLKTLWEDGIETYDAYQKETFKLRCVLLWTINDFPACGNLSGQSVKGYYACPICSENTYSCWLNHGKKVAFMGHRRFLPQCHPYRKQKKSFNGQQEFDPAPEPMTGEKILSKVNRLSFCMGKGRKRKKSGSPDLTSMIGWKKKSIFFELAYWKSLHVRHILDVMHIEKNVCDSIIGTLLNIPGKTKDGLAARLDLKEMGLRDDLVPKVGNKRTYLPPAYYTLSKDEKQRFCKTLFDIKAPEGYSSNFRNIVSMQESKLLGLKSHDCHILMQQLLPLAIRSVLPQQVRHAITRFCFFFNALCKKVIDITKLEEIQSDLVVTLCMFEKYFPPFFDIMIHLTVHLIREVRLCGPVYYRWMYPFERFMKVLKGYVRNRNHPEGCIAESYIAEEAVEFCTGEHMEQLKLENPSKARRQKWLQDEHNRTFIYWLRERIGNDLKHTNYGISDNLRWIAYGPRFEVMKYSGYDINDCRYWTKNRDMSKIHNNSGVMLVAKAMQIASSRDKNPVISDMYFYGVIQEIWDLDYNKFRIPVFLCDWVDSNGGVKVDNLGYTLVDLKRIGHQSDSFILASQAQQIFFVEDQSDCRWSVVQTVSTRDHGYDDDVFCDIAMEHDSFSNSMPDVSIDFIGEDELTYVRPNCDEDVSRLSLHPPIRKRKGRRQNISNVDGHEDDASQLKPSKKSTIVQTDSTNADDQENAEQSQLHSPSKKHKGRGRTMLKKVTKARSSGQKIVVQFNKKGVPYKKNRITLMSYVGVLARAMVPIDIQSWHKVTKDLKNKIWECIVEVFEIEECQKKKILSSAATKWRAFKTFLTKKYIIPHIGCPERFKDPPEDYNFIELSDWQQFVKYRVSEEFLKLRNDQKDRQSHNKYPHRLSRSGYVGLEEELKEDYGTTEDFDRHVLWMAARENANGDYEGEKLLSFVDKIEEIRKEVHAGKISIDGNKDILTMAFGKPEHCGRLAVGSKSNVVALGTIMPTDGPDAMVHGIPLNGNVRVTIDVAIKGSALLPIPGSSKKMSMNKKSKKLVAQPEVGSLLKQSVPQPNQVNSSHNQFQDYISNLYTYAVKTMLPNVPIEIPFEENVFGHNYTACLFQDDLMQFCSMKMISIQCITFYMRYLYEMMKDQKLVDMYVLVDPNAIASCISNADDRALFGLLFAALPVVPCFGSSLCSSCLAVGFLGVFLVFFIFFWGALAGHCPRQLPGSLECGYYIMKYMRDVIFDTYKSIPMKMAERKKYDQADIDFVRNEWVRSVDELL</sequence>
<keyword evidence="2" id="KW-1133">Transmembrane helix</keyword>
<dbReference type="Pfam" id="PF13960">
    <property type="entry name" value="DUF4218"/>
    <property type="match status" value="1"/>
</dbReference>
<keyword evidence="2" id="KW-0812">Transmembrane</keyword>
<evidence type="ECO:0000313" key="5">
    <source>
        <dbReference type="EMBL" id="TXG57582.1"/>
    </source>
</evidence>
<feature type="region of interest" description="Disordered" evidence="1">
    <location>
        <begin position="962"/>
        <end position="1038"/>
    </location>
</feature>
<organism evidence="5 6">
    <name type="scientific">Acer yangbiense</name>
    <dbReference type="NCBI Taxonomy" id="1000413"/>
    <lineage>
        <taxon>Eukaryota</taxon>
        <taxon>Viridiplantae</taxon>
        <taxon>Streptophyta</taxon>
        <taxon>Embryophyta</taxon>
        <taxon>Tracheophyta</taxon>
        <taxon>Spermatophyta</taxon>
        <taxon>Magnoliopsida</taxon>
        <taxon>eudicotyledons</taxon>
        <taxon>Gunneridae</taxon>
        <taxon>Pentapetalae</taxon>
        <taxon>rosids</taxon>
        <taxon>malvids</taxon>
        <taxon>Sapindales</taxon>
        <taxon>Sapindaceae</taxon>
        <taxon>Hippocastanoideae</taxon>
        <taxon>Acereae</taxon>
        <taxon>Acer</taxon>
    </lineage>
</organism>
<reference evidence="6" key="1">
    <citation type="journal article" date="2019" name="Gigascience">
        <title>De novo genome assembly of the endangered Acer yangbiense, a plant species with extremely small populations endemic to Yunnan Province, China.</title>
        <authorList>
            <person name="Yang J."/>
            <person name="Wariss H.M."/>
            <person name="Tao L."/>
            <person name="Zhang R."/>
            <person name="Yun Q."/>
            <person name="Hollingsworth P."/>
            <person name="Dao Z."/>
            <person name="Luo G."/>
            <person name="Guo H."/>
            <person name="Ma Y."/>
            <person name="Sun W."/>
        </authorList>
    </citation>
    <scope>NUCLEOTIDE SEQUENCE [LARGE SCALE GENOMIC DNA]</scope>
    <source>
        <strain evidence="6">cv. Malutang</strain>
    </source>
</reference>
<gene>
    <name evidence="5" type="ORF">EZV62_015411</name>
</gene>
<comment type="caution">
    <text evidence="5">The sequence shown here is derived from an EMBL/GenBank/DDBJ whole genome shotgun (WGS) entry which is preliminary data.</text>
</comment>